<dbReference type="PANTHER" id="PTHR24404:SF114">
    <property type="entry name" value="KLUMPFUSS, ISOFORM B-RELATED"/>
    <property type="match status" value="1"/>
</dbReference>
<keyword evidence="7" id="KW-0805">Transcription regulation</keyword>
<evidence type="ECO:0000256" key="6">
    <source>
        <dbReference type="ARBA" id="ARBA00022833"/>
    </source>
</evidence>
<evidence type="ECO:0000256" key="10">
    <source>
        <dbReference type="ARBA" id="ARBA00023242"/>
    </source>
</evidence>
<accession>A0A7R9HEA6</accession>
<dbReference type="SUPFAM" id="SSF57667">
    <property type="entry name" value="beta-beta-alpha zinc fingers"/>
    <property type="match status" value="1"/>
</dbReference>
<dbReference type="EMBL" id="OD010518">
    <property type="protein sequence ID" value="CAD7416130.1"/>
    <property type="molecule type" value="Genomic_DNA"/>
</dbReference>
<proteinExistence type="inferred from homology"/>
<dbReference type="PROSITE" id="PS50157">
    <property type="entry name" value="ZINC_FINGER_C2H2_2"/>
    <property type="match status" value="1"/>
</dbReference>
<dbReference type="Pfam" id="PF00096">
    <property type="entry name" value="zf-C2H2"/>
    <property type="match status" value="1"/>
</dbReference>
<dbReference type="InterPro" id="IPR036236">
    <property type="entry name" value="Znf_C2H2_sf"/>
</dbReference>
<dbReference type="GO" id="GO:0005634">
    <property type="term" value="C:nucleus"/>
    <property type="evidence" value="ECO:0007669"/>
    <property type="project" value="UniProtKB-SubCell"/>
</dbReference>
<comment type="subcellular location">
    <subcellularLocation>
        <location evidence="1">Nucleus</location>
    </subcellularLocation>
</comment>
<dbReference type="GO" id="GO:0000978">
    <property type="term" value="F:RNA polymerase II cis-regulatory region sequence-specific DNA binding"/>
    <property type="evidence" value="ECO:0007669"/>
    <property type="project" value="TreeGrafter"/>
</dbReference>
<keyword evidence="8" id="KW-0238">DNA-binding</keyword>
<protein>
    <recommendedName>
        <fullName evidence="12">C2H2-type domain-containing protein</fullName>
    </recommendedName>
</protein>
<dbReference type="Gene3D" id="3.30.160.60">
    <property type="entry name" value="Classic Zinc Finger"/>
    <property type="match status" value="2"/>
</dbReference>
<keyword evidence="5 11" id="KW-0863">Zinc-finger</keyword>
<keyword evidence="9" id="KW-0804">Transcription</keyword>
<keyword evidence="4" id="KW-0677">Repeat</keyword>
<evidence type="ECO:0000256" key="7">
    <source>
        <dbReference type="ARBA" id="ARBA00023015"/>
    </source>
</evidence>
<comment type="similarity">
    <text evidence="2">Belongs to the krueppel C2H2-type zinc-finger protein family.</text>
</comment>
<dbReference type="GO" id="GO:0008270">
    <property type="term" value="F:zinc ion binding"/>
    <property type="evidence" value="ECO:0007669"/>
    <property type="project" value="UniProtKB-KW"/>
</dbReference>
<evidence type="ECO:0000256" key="9">
    <source>
        <dbReference type="ARBA" id="ARBA00023163"/>
    </source>
</evidence>
<keyword evidence="3" id="KW-0479">Metal-binding</keyword>
<evidence type="ECO:0000256" key="8">
    <source>
        <dbReference type="ARBA" id="ARBA00023125"/>
    </source>
</evidence>
<dbReference type="GO" id="GO:0003700">
    <property type="term" value="F:DNA-binding transcription factor activity"/>
    <property type="evidence" value="ECO:0007669"/>
    <property type="project" value="TreeGrafter"/>
</dbReference>
<organism evidence="13">
    <name type="scientific">Timema poppense</name>
    <name type="common">Walking stick</name>
    <dbReference type="NCBI Taxonomy" id="170557"/>
    <lineage>
        <taxon>Eukaryota</taxon>
        <taxon>Metazoa</taxon>
        <taxon>Ecdysozoa</taxon>
        <taxon>Arthropoda</taxon>
        <taxon>Hexapoda</taxon>
        <taxon>Insecta</taxon>
        <taxon>Pterygota</taxon>
        <taxon>Neoptera</taxon>
        <taxon>Polyneoptera</taxon>
        <taxon>Phasmatodea</taxon>
        <taxon>Timematodea</taxon>
        <taxon>Timematoidea</taxon>
        <taxon>Timematidae</taxon>
        <taxon>Timema</taxon>
    </lineage>
</organism>
<name>A0A7R9HEA6_TIMPO</name>
<keyword evidence="6" id="KW-0862">Zinc</keyword>
<evidence type="ECO:0000256" key="5">
    <source>
        <dbReference type="ARBA" id="ARBA00022771"/>
    </source>
</evidence>
<evidence type="ECO:0000259" key="12">
    <source>
        <dbReference type="PROSITE" id="PS50157"/>
    </source>
</evidence>
<evidence type="ECO:0000256" key="2">
    <source>
        <dbReference type="ARBA" id="ARBA00006991"/>
    </source>
</evidence>
<feature type="domain" description="C2H2-type" evidence="12">
    <location>
        <begin position="105"/>
        <end position="132"/>
    </location>
</feature>
<dbReference type="PROSITE" id="PS00028">
    <property type="entry name" value="ZINC_FINGER_C2H2_1"/>
    <property type="match status" value="1"/>
</dbReference>
<dbReference type="InterPro" id="IPR050589">
    <property type="entry name" value="Ikaros_C2H2-ZF"/>
</dbReference>
<gene>
    <name evidence="13" type="ORF">TPSB3V08_LOCUS10818</name>
</gene>
<evidence type="ECO:0000256" key="4">
    <source>
        <dbReference type="ARBA" id="ARBA00022737"/>
    </source>
</evidence>
<dbReference type="FunFam" id="3.30.160.60:FF:001480">
    <property type="entry name" value="Si:cabz01071911.3"/>
    <property type="match status" value="1"/>
</dbReference>
<keyword evidence="10" id="KW-0539">Nucleus</keyword>
<evidence type="ECO:0000256" key="3">
    <source>
        <dbReference type="ARBA" id="ARBA00022723"/>
    </source>
</evidence>
<reference evidence="13" key="1">
    <citation type="submission" date="2020-11" db="EMBL/GenBank/DDBJ databases">
        <authorList>
            <person name="Tran Van P."/>
        </authorList>
    </citation>
    <scope>NUCLEOTIDE SEQUENCE</scope>
</reference>
<dbReference type="GO" id="GO:0006357">
    <property type="term" value="P:regulation of transcription by RNA polymerase II"/>
    <property type="evidence" value="ECO:0007669"/>
    <property type="project" value="TreeGrafter"/>
</dbReference>
<dbReference type="InterPro" id="IPR013087">
    <property type="entry name" value="Znf_C2H2_type"/>
</dbReference>
<evidence type="ECO:0000313" key="13">
    <source>
        <dbReference type="EMBL" id="CAD7416130.1"/>
    </source>
</evidence>
<sequence length="168" mass="19210">MLVLRVSDAPNLSLCHVGTLIERRSILVTLSCWYSEGATLQTRHFVLLLENLEAMHRITKLGLKRAFWQRALNSDHSSDTHLCSRFKTPLQLRKHQTVHTGAKPHQCDVCGRQFRERGTLREHHRIHTGAMPFTCEFCGKAFRFKGILTVSGSYLGFGTFVDFVGDWL</sequence>
<evidence type="ECO:0000256" key="1">
    <source>
        <dbReference type="ARBA" id="ARBA00004123"/>
    </source>
</evidence>
<dbReference type="PANTHER" id="PTHR24404">
    <property type="entry name" value="ZINC FINGER PROTEIN"/>
    <property type="match status" value="1"/>
</dbReference>
<evidence type="ECO:0000256" key="11">
    <source>
        <dbReference type="PROSITE-ProRule" id="PRU00042"/>
    </source>
</evidence>
<dbReference type="AlphaFoldDB" id="A0A7R9HEA6"/>
<dbReference type="SMART" id="SM00355">
    <property type="entry name" value="ZnF_C2H2"/>
    <property type="match status" value="2"/>
</dbReference>